<keyword evidence="8" id="KW-1185">Reference proteome</keyword>
<feature type="domain" description="SWIM-type" evidence="6">
    <location>
        <begin position="568"/>
        <end position="606"/>
    </location>
</feature>
<dbReference type="eggNOG" id="ENOG502QR4C">
    <property type="taxonomic scope" value="Eukaryota"/>
</dbReference>
<evidence type="ECO:0000256" key="2">
    <source>
        <dbReference type="ARBA" id="ARBA00022771"/>
    </source>
</evidence>
<dbReference type="InterPro" id="IPR007527">
    <property type="entry name" value="Znf_SWIM"/>
</dbReference>
<gene>
    <name evidence="7" type="ORF">SORBI_3001G195550</name>
</gene>
<dbReference type="Gramene" id="OQU91516">
    <property type="protein sequence ID" value="OQU91516"/>
    <property type="gene ID" value="SORBI_3001G195550"/>
</dbReference>
<evidence type="ECO:0000256" key="4">
    <source>
        <dbReference type="PROSITE-ProRule" id="PRU00325"/>
    </source>
</evidence>
<dbReference type="Pfam" id="PF03101">
    <property type="entry name" value="FAR1"/>
    <property type="match status" value="1"/>
</dbReference>
<keyword evidence="3" id="KW-0862">Zinc</keyword>
<dbReference type="PANTHER" id="PTHR47718">
    <property type="entry name" value="OS01G0519700 PROTEIN"/>
    <property type="match status" value="1"/>
</dbReference>
<dbReference type="GO" id="GO:0008270">
    <property type="term" value="F:zinc ion binding"/>
    <property type="evidence" value="ECO:0007669"/>
    <property type="project" value="UniProtKB-KW"/>
</dbReference>
<feature type="compositionally biased region" description="Basic and acidic residues" evidence="5">
    <location>
        <begin position="722"/>
        <end position="731"/>
    </location>
</feature>
<evidence type="ECO:0000313" key="8">
    <source>
        <dbReference type="Proteomes" id="UP000000768"/>
    </source>
</evidence>
<name>A0A1Z5S6T5_SORBI</name>
<dbReference type="InterPro" id="IPR018289">
    <property type="entry name" value="MULE_transposase_dom"/>
</dbReference>
<proteinExistence type="predicted"/>
<dbReference type="SMART" id="SM00575">
    <property type="entry name" value="ZnF_PMZ"/>
    <property type="match status" value="1"/>
</dbReference>
<evidence type="ECO:0000259" key="6">
    <source>
        <dbReference type="PROSITE" id="PS50966"/>
    </source>
</evidence>
<dbReference type="OMA" id="QHFFNFY"/>
<organism evidence="7 8">
    <name type="scientific">Sorghum bicolor</name>
    <name type="common">Sorghum</name>
    <name type="synonym">Sorghum vulgare</name>
    <dbReference type="NCBI Taxonomy" id="4558"/>
    <lineage>
        <taxon>Eukaryota</taxon>
        <taxon>Viridiplantae</taxon>
        <taxon>Streptophyta</taxon>
        <taxon>Embryophyta</taxon>
        <taxon>Tracheophyta</taxon>
        <taxon>Spermatophyta</taxon>
        <taxon>Magnoliopsida</taxon>
        <taxon>Liliopsida</taxon>
        <taxon>Poales</taxon>
        <taxon>Poaceae</taxon>
        <taxon>PACMAD clade</taxon>
        <taxon>Panicoideae</taxon>
        <taxon>Andropogonodae</taxon>
        <taxon>Andropogoneae</taxon>
        <taxon>Sorghinae</taxon>
        <taxon>Sorghum</taxon>
    </lineage>
</organism>
<dbReference type="InParanoid" id="A0A1Z5S6T5"/>
<evidence type="ECO:0000313" key="7">
    <source>
        <dbReference type="EMBL" id="OQU91516.1"/>
    </source>
</evidence>
<evidence type="ECO:0000256" key="5">
    <source>
        <dbReference type="SAM" id="MobiDB-lite"/>
    </source>
</evidence>
<accession>A0A1Z5S6T5</accession>
<dbReference type="Proteomes" id="UP000000768">
    <property type="component" value="Chromosome 1"/>
</dbReference>
<dbReference type="Pfam" id="PF10551">
    <property type="entry name" value="MULE"/>
    <property type="match status" value="1"/>
</dbReference>
<sequence>MEIEEIHDHTRIQEESLTNTTSEVIETYGESKRNYLVPPEDVDSIEVDGSQKLTEEGIDDFIRKEHLAASEGNNANIDSKYTPQLGMEFQTKDQAQHFFNFYAYLAGFETAVAHVFRTASRKRNNEVTKVTVKCNKFGKEEQPKTTEQQGAAADKEIGKKKVVFKEVGDIWKIIRLDLEHNHELQPGQREQQFSGHKYMTDLEKTLIRTLNDSNIPTRKMISILSYLRGGPTALPVKKKDVSNFRTKINREVRGSDMTKVLDSFRVKKTEDPTFFYKFELDEENKVKNIFWRDGSTLRYYADYGDCVSFDTTYMTNRYRLPFAPFVGITGHAQTCIFGCAFLHDETTTTFKWVFETFLEAMGGKHPKTIITDQDKAMKAAIEDVFPNTRHRNCLFHIKTKCYSKNIKIFAAKEGLYEEFEDIVNNCVTEEEFEGLWGKMIEERELQNNKYFTKMWETRKRFIPVYYKKDFFPFIQTTSRKYQRIIEAIDRAENLEDHYSSQKKPKELLFGYMFEKQAHELYNRNVYKKFQIQLKATSTMTYQEIEEGKAFEVWQRRNQVHQIQNIRKYTVLTDLTEGKEQFDCICAKFSKDGILCSHVLKIIIEKEISNIPEMYIIDRWRKKEMRMLKQPMGEDTIATSSLLRYNVLSRKSTVLNSKAAKREEATNYLMAEMDRIEAHLNQLLEPPARDQNHNEETANQEIQTQATSVQNEIEDPETATQKGRPELPKRMKTQIEKLNSFYCVQQ</sequence>
<protein>
    <recommendedName>
        <fullName evidence="6">SWIM-type domain-containing protein</fullName>
    </recommendedName>
</protein>
<reference evidence="8" key="2">
    <citation type="journal article" date="2018" name="Plant J.">
        <title>The Sorghum bicolor reference genome: improved assembly, gene annotations, a transcriptome atlas, and signatures of genome organization.</title>
        <authorList>
            <person name="McCormick R.F."/>
            <person name="Truong S.K."/>
            <person name="Sreedasyam A."/>
            <person name="Jenkins J."/>
            <person name="Shu S."/>
            <person name="Sims D."/>
            <person name="Kennedy M."/>
            <person name="Amirebrahimi M."/>
            <person name="Weers B.D."/>
            <person name="McKinley B."/>
            <person name="Mattison A."/>
            <person name="Morishige D.T."/>
            <person name="Grimwood J."/>
            <person name="Schmutz J."/>
            <person name="Mullet J.E."/>
        </authorList>
    </citation>
    <scope>NUCLEOTIDE SEQUENCE [LARGE SCALE GENOMIC DNA]</scope>
    <source>
        <strain evidence="8">cv. BTx623</strain>
    </source>
</reference>
<evidence type="ECO:0000256" key="1">
    <source>
        <dbReference type="ARBA" id="ARBA00022723"/>
    </source>
</evidence>
<evidence type="ECO:0000256" key="3">
    <source>
        <dbReference type="ARBA" id="ARBA00022833"/>
    </source>
</evidence>
<dbReference type="InterPro" id="IPR004330">
    <property type="entry name" value="FAR1_DNA_bnd_dom"/>
</dbReference>
<feature type="compositionally biased region" description="Polar residues" evidence="5">
    <location>
        <begin position="696"/>
        <end position="710"/>
    </location>
</feature>
<dbReference type="AlphaFoldDB" id="A0A1Z5S6T5"/>
<dbReference type="PROSITE" id="PS50966">
    <property type="entry name" value="ZF_SWIM"/>
    <property type="match status" value="1"/>
</dbReference>
<keyword evidence="1" id="KW-0479">Metal-binding</keyword>
<dbReference type="InterPro" id="IPR006564">
    <property type="entry name" value="Znf_PMZ"/>
</dbReference>
<feature type="region of interest" description="Disordered" evidence="5">
    <location>
        <begin position="688"/>
        <end position="731"/>
    </location>
</feature>
<dbReference type="PANTHER" id="PTHR47718:SF5">
    <property type="entry name" value="PROTEIN FAR1-RELATED SEQUENCE 8-LIKE"/>
    <property type="match status" value="1"/>
</dbReference>
<reference evidence="7 8" key="1">
    <citation type="journal article" date="2009" name="Nature">
        <title>The Sorghum bicolor genome and the diversification of grasses.</title>
        <authorList>
            <person name="Paterson A.H."/>
            <person name="Bowers J.E."/>
            <person name="Bruggmann R."/>
            <person name="Dubchak I."/>
            <person name="Grimwood J."/>
            <person name="Gundlach H."/>
            <person name="Haberer G."/>
            <person name="Hellsten U."/>
            <person name="Mitros T."/>
            <person name="Poliakov A."/>
            <person name="Schmutz J."/>
            <person name="Spannagl M."/>
            <person name="Tang H."/>
            <person name="Wang X."/>
            <person name="Wicker T."/>
            <person name="Bharti A.K."/>
            <person name="Chapman J."/>
            <person name="Feltus F.A."/>
            <person name="Gowik U."/>
            <person name="Grigoriev I.V."/>
            <person name="Lyons E."/>
            <person name="Maher C.A."/>
            <person name="Martis M."/>
            <person name="Narechania A."/>
            <person name="Otillar R.P."/>
            <person name="Penning B.W."/>
            <person name="Salamov A.A."/>
            <person name="Wang Y."/>
            <person name="Zhang L."/>
            <person name="Carpita N.C."/>
            <person name="Freeling M."/>
            <person name="Gingle A.R."/>
            <person name="Hash C.T."/>
            <person name="Keller B."/>
            <person name="Klein P."/>
            <person name="Kresovich S."/>
            <person name="McCann M.C."/>
            <person name="Ming R."/>
            <person name="Peterson D.G."/>
            <person name="Mehboob-ur-Rahman"/>
            <person name="Ware D."/>
            <person name="Westhoff P."/>
            <person name="Mayer K.F."/>
            <person name="Messing J."/>
            <person name="Rokhsar D.S."/>
        </authorList>
    </citation>
    <scope>NUCLEOTIDE SEQUENCE [LARGE SCALE GENOMIC DNA]</scope>
    <source>
        <strain evidence="8">cv. BTx623</strain>
    </source>
</reference>
<keyword evidence="2 4" id="KW-0863">Zinc-finger</keyword>
<dbReference type="EMBL" id="CM000760">
    <property type="protein sequence ID" value="OQU91516.1"/>
    <property type="molecule type" value="Genomic_DNA"/>
</dbReference>